<evidence type="ECO:0000256" key="1">
    <source>
        <dbReference type="ARBA" id="ARBA00010333"/>
    </source>
</evidence>
<sequence length="232" mass="25940">MFSQAESIEFSVVDYPPYILVDDTTNSISGLDVEIVQAAFADQGVDVSFKSVPWKRILKSMELGLIPGTVSCTKRPTRADYMLFSEPLSIESRAVVSKTTLDTTSIYEFDDLAAYSLVAIDGWGMQKRLVQQRIPHQASPDLESALNAVRYRNVDLLYMAEYPARYAIKNLGAERQLKVTLIAGEDTLPLHLCVSREYPNAEHIIQTVNAGLEKISANGTLDEIRRKYLTDN</sequence>
<dbReference type="Proteomes" id="UP000295729">
    <property type="component" value="Unassembled WGS sequence"/>
</dbReference>
<dbReference type="SUPFAM" id="SSF53850">
    <property type="entry name" value="Periplasmic binding protein-like II"/>
    <property type="match status" value="1"/>
</dbReference>
<dbReference type="AlphaFoldDB" id="A0A4R6XDS3"/>
<organism evidence="4 5">
    <name type="scientific">Marinomonas communis</name>
    <dbReference type="NCBI Taxonomy" id="28254"/>
    <lineage>
        <taxon>Bacteria</taxon>
        <taxon>Pseudomonadati</taxon>
        <taxon>Pseudomonadota</taxon>
        <taxon>Gammaproteobacteria</taxon>
        <taxon>Oceanospirillales</taxon>
        <taxon>Oceanospirillaceae</taxon>
        <taxon>Marinomonas</taxon>
    </lineage>
</organism>
<dbReference type="RefSeq" id="WP_162847547.1">
    <property type="nucleotide sequence ID" value="NZ_SNZA01000001.1"/>
</dbReference>
<evidence type="ECO:0000313" key="5">
    <source>
        <dbReference type="Proteomes" id="UP000295729"/>
    </source>
</evidence>
<dbReference type="InterPro" id="IPR001638">
    <property type="entry name" value="Solute-binding_3/MltF_N"/>
</dbReference>
<dbReference type="Gene3D" id="3.40.190.10">
    <property type="entry name" value="Periplasmic binding protein-like II"/>
    <property type="match status" value="2"/>
</dbReference>
<dbReference type="Pfam" id="PF00497">
    <property type="entry name" value="SBP_bac_3"/>
    <property type="match status" value="1"/>
</dbReference>
<keyword evidence="5" id="KW-1185">Reference proteome</keyword>
<evidence type="ECO:0000256" key="2">
    <source>
        <dbReference type="ARBA" id="ARBA00022729"/>
    </source>
</evidence>
<evidence type="ECO:0000313" key="4">
    <source>
        <dbReference type="EMBL" id="TDR15880.1"/>
    </source>
</evidence>
<proteinExistence type="inferred from homology"/>
<dbReference type="EMBL" id="SNZA01000001">
    <property type="protein sequence ID" value="TDR15880.1"/>
    <property type="molecule type" value="Genomic_DNA"/>
</dbReference>
<comment type="caution">
    <text evidence="4">The sequence shown here is derived from an EMBL/GenBank/DDBJ whole genome shotgun (WGS) entry which is preliminary data.</text>
</comment>
<accession>A0A4R6XDS3</accession>
<dbReference type="PANTHER" id="PTHR35936:SF6">
    <property type="entry name" value="AMINO ACID ABC TRANSPORTER SUBSTRATE-BINDING PAAT FAMILY PROTEIN"/>
    <property type="match status" value="1"/>
</dbReference>
<dbReference type="PANTHER" id="PTHR35936">
    <property type="entry name" value="MEMBRANE-BOUND LYTIC MUREIN TRANSGLYCOSYLASE F"/>
    <property type="match status" value="1"/>
</dbReference>
<reference evidence="4 5" key="1">
    <citation type="submission" date="2019-03" db="EMBL/GenBank/DDBJ databases">
        <title>Genomic Encyclopedia of Type Strains, Phase IV (KMG-IV): sequencing the most valuable type-strain genomes for metagenomic binning, comparative biology and taxonomic classification.</title>
        <authorList>
            <person name="Goeker M."/>
        </authorList>
    </citation>
    <scope>NUCLEOTIDE SEQUENCE [LARGE SCALE GENOMIC DNA]</scope>
    <source>
        <strain evidence="4 5">DSM 5604</strain>
    </source>
</reference>
<dbReference type="SMART" id="SM00062">
    <property type="entry name" value="PBPb"/>
    <property type="match status" value="1"/>
</dbReference>
<gene>
    <name evidence="4" type="ORF">C8D85_1259</name>
</gene>
<comment type="similarity">
    <text evidence="1">Belongs to the bacterial solute-binding protein 3 family.</text>
</comment>
<name>A0A4R6XDS3_9GAMM</name>
<evidence type="ECO:0000259" key="3">
    <source>
        <dbReference type="SMART" id="SM00062"/>
    </source>
</evidence>
<feature type="domain" description="Solute-binding protein family 3/N-terminal" evidence="3">
    <location>
        <begin position="7"/>
        <end position="232"/>
    </location>
</feature>
<protein>
    <submittedName>
        <fullName evidence="4">Amino acid ABC transporter substrate-binding protein (PAAT family)</fullName>
    </submittedName>
</protein>
<keyword evidence="2" id="KW-0732">Signal</keyword>